<comment type="caution">
    <text evidence="1">The sequence shown here is derived from an EMBL/GenBank/DDBJ whole genome shotgun (WGS) entry which is preliminary data.</text>
</comment>
<evidence type="ECO:0000313" key="2">
    <source>
        <dbReference type="Proteomes" id="UP001056120"/>
    </source>
</evidence>
<reference evidence="2" key="1">
    <citation type="journal article" date="2022" name="Mol. Ecol. Resour.">
        <title>The genomes of chicory, endive, great burdock and yacon provide insights into Asteraceae palaeo-polyploidization history and plant inulin production.</title>
        <authorList>
            <person name="Fan W."/>
            <person name="Wang S."/>
            <person name="Wang H."/>
            <person name="Wang A."/>
            <person name="Jiang F."/>
            <person name="Liu H."/>
            <person name="Zhao H."/>
            <person name="Xu D."/>
            <person name="Zhang Y."/>
        </authorList>
    </citation>
    <scope>NUCLEOTIDE SEQUENCE [LARGE SCALE GENOMIC DNA]</scope>
    <source>
        <strain evidence="2">cv. Yunnan</strain>
    </source>
</reference>
<dbReference type="EMBL" id="CM042041">
    <property type="protein sequence ID" value="KAI3714290.1"/>
    <property type="molecule type" value="Genomic_DNA"/>
</dbReference>
<gene>
    <name evidence="1" type="ORF">L1987_72887</name>
</gene>
<sequence>MFLGHLITAISLSSTATASGYSSLDMFNFAFFHGITATFSLNFAATFQRIRMSNNSISSASTSSDYVGYTSLTQNKHSTTMSHCSSSEPSMYIDIGDCGCVCGCVCEYCDALFCMDFTMIRDIQENHAIAHIQIRVINKWIQRTKTEDLCYLFVDEQGDAIEAVANSKDEAYFNEKLKIQSCYIIAECIAKPARSYNPVVSHKASLRLGKIAVFTPVDNNKIPTYYFDFATYNIREERTTKPRRLTDFVARVDELKPVENRSGKLLRKLTIQDESKNTIEVTFWKEKLPELEDKPLLGNIVAITATLMQSTDATTVTVNPPIPQLKDYQNRFSTIPRCVASGPSATMTLADILARNTSENKQTRFITEAAITEIDEQHTWYYTKCKVCNKPAHLQHGHQPLFVCEDHKGPEEANIMYCVNATIADQTSNANAVFFNEAMTTLLNIDCKDMVIKHQNTNPRIIPDKILAARGIMCSMNVTMKNDGKFVVNKLTKCQTLSPNTPDPKKPTKQKQLQLPPDADVLPKKPRQPVISHNEVKLCRLQKVTCLQKQESLLMVWPRPSLFGLKLWKSPHLQYFLGMKRKLSLSASLRMFISISSIRSILNRCMKILSKFVILTRLRVADAEYRLQKKAKKKAYKRLKEIARLRGTKPPQNPYPSAIKEIQAEEKKYVHDRFFNPRILEIVDKLKEQQAADMQDRGRAAGM</sequence>
<evidence type="ECO:0000313" key="1">
    <source>
        <dbReference type="EMBL" id="KAI3714290.1"/>
    </source>
</evidence>
<protein>
    <submittedName>
        <fullName evidence="1">Uncharacterized protein</fullName>
    </submittedName>
</protein>
<dbReference type="Proteomes" id="UP001056120">
    <property type="component" value="Linkage Group LG24"/>
</dbReference>
<proteinExistence type="predicted"/>
<organism evidence="1 2">
    <name type="scientific">Smallanthus sonchifolius</name>
    <dbReference type="NCBI Taxonomy" id="185202"/>
    <lineage>
        <taxon>Eukaryota</taxon>
        <taxon>Viridiplantae</taxon>
        <taxon>Streptophyta</taxon>
        <taxon>Embryophyta</taxon>
        <taxon>Tracheophyta</taxon>
        <taxon>Spermatophyta</taxon>
        <taxon>Magnoliopsida</taxon>
        <taxon>eudicotyledons</taxon>
        <taxon>Gunneridae</taxon>
        <taxon>Pentapetalae</taxon>
        <taxon>asterids</taxon>
        <taxon>campanulids</taxon>
        <taxon>Asterales</taxon>
        <taxon>Asteraceae</taxon>
        <taxon>Asteroideae</taxon>
        <taxon>Heliantheae alliance</taxon>
        <taxon>Millerieae</taxon>
        <taxon>Smallanthus</taxon>
    </lineage>
</organism>
<keyword evidence="2" id="KW-1185">Reference proteome</keyword>
<accession>A0ACB9AWG3</accession>
<reference evidence="1 2" key="2">
    <citation type="journal article" date="2022" name="Mol. Ecol. Resour.">
        <title>The genomes of chicory, endive, great burdock and yacon provide insights into Asteraceae paleo-polyploidization history and plant inulin production.</title>
        <authorList>
            <person name="Fan W."/>
            <person name="Wang S."/>
            <person name="Wang H."/>
            <person name="Wang A."/>
            <person name="Jiang F."/>
            <person name="Liu H."/>
            <person name="Zhao H."/>
            <person name="Xu D."/>
            <person name="Zhang Y."/>
        </authorList>
    </citation>
    <scope>NUCLEOTIDE SEQUENCE [LARGE SCALE GENOMIC DNA]</scope>
    <source>
        <strain evidence="2">cv. Yunnan</strain>
        <tissue evidence="1">Leaves</tissue>
    </source>
</reference>
<name>A0ACB9AWG3_9ASTR</name>